<feature type="compositionally biased region" description="Basic and acidic residues" evidence="1">
    <location>
        <begin position="1"/>
        <end position="12"/>
    </location>
</feature>
<accession>A0A166R7X2</accession>
<gene>
    <name evidence="2" type="ORF">FIBSPDRAFT_927942</name>
</gene>
<dbReference type="EMBL" id="KV417506">
    <property type="protein sequence ID" value="KZP28000.1"/>
    <property type="molecule type" value="Genomic_DNA"/>
</dbReference>
<dbReference type="Proteomes" id="UP000076532">
    <property type="component" value="Unassembled WGS sequence"/>
</dbReference>
<sequence length="142" mass="14972">MSEPIQRPEHHLHGSSQPLPGARGGDATTDYSPETIERAPPSAFDDANIDSIPPSTHHGESASNVYDEDRPLDVQSAPEGGVGIGGDDELPMGKASFGDKVIGKTQKLVGKMAHKPEMHEKGELREKGGKAAAAGEARAERD</sequence>
<name>A0A166R7X2_9AGAM</name>
<feature type="compositionally biased region" description="Basic and acidic residues" evidence="1">
    <location>
        <begin position="114"/>
        <end position="129"/>
    </location>
</feature>
<feature type="region of interest" description="Disordered" evidence="1">
    <location>
        <begin position="1"/>
        <end position="142"/>
    </location>
</feature>
<evidence type="ECO:0000313" key="2">
    <source>
        <dbReference type="EMBL" id="KZP28000.1"/>
    </source>
</evidence>
<reference evidence="2 3" key="1">
    <citation type="journal article" date="2016" name="Mol. Biol. Evol.">
        <title>Comparative Genomics of Early-Diverging Mushroom-Forming Fungi Provides Insights into the Origins of Lignocellulose Decay Capabilities.</title>
        <authorList>
            <person name="Nagy L.G."/>
            <person name="Riley R."/>
            <person name="Tritt A."/>
            <person name="Adam C."/>
            <person name="Daum C."/>
            <person name="Floudas D."/>
            <person name="Sun H."/>
            <person name="Yadav J.S."/>
            <person name="Pangilinan J."/>
            <person name="Larsson K.H."/>
            <person name="Matsuura K."/>
            <person name="Barry K."/>
            <person name="Labutti K."/>
            <person name="Kuo R."/>
            <person name="Ohm R.A."/>
            <person name="Bhattacharya S.S."/>
            <person name="Shirouzu T."/>
            <person name="Yoshinaga Y."/>
            <person name="Martin F.M."/>
            <person name="Grigoriev I.V."/>
            <person name="Hibbett D.S."/>
        </authorList>
    </citation>
    <scope>NUCLEOTIDE SEQUENCE [LARGE SCALE GENOMIC DNA]</scope>
    <source>
        <strain evidence="2 3">CBS 109695</strain>
    </source>
</reference>
<evidence type="ECO:0008006" key="4">
    <source>
        <dbReference type="Google" id="ProtNLM"/>
    </source>
</evidence>
<proteinExistence type="predicted"/>
<evidence type="ECO:0000256" key="1">
    <source>
        <dbReference type="SAM" id="MobiDB-lite"/>
    </source>
</evidence>
<protein>
    <recommendedName>
        <fullName evidence="4">CsbD-like domain-containing protein</fullName>
    </recommendedName>
</protein>
<dbReference type="OrthoDB" id="3210574at2759"/>
<dbReference type="AlphaFoldDB" id="A0A166R7X2"/>
<keyword evidence="3" id="KW-1185">Reference proteome</keyword>
<organism evidence="2 3">
    <name type="scientific">Athelia psychrophila</name>
    <dbReference type="NCBI Taxonomy" id="1759441"/>
    <lineage>
        <taxon>Eukaryota</taxon>
        <taxon>Fungi</taxon>
        <taxon>Dikarya</taxon>
        <taxon>Basidiomycota</taxon>
        <taxon>Agaricomycotina</taxon>
        <taxon>Agaricomycetes</taxon>
        <taxon>Agaricomycetidae</taxon>
        <taxon>Atheliales</taxon>
        <taxon>Atheliaceae</taxon>
        <taxon>Athelia</taxon>
    </lineage>
</organism>
<evidence type="ECO:0000313" key="3">
    <source>
        <dbReference type="Proteomes" id="UP000076532"/>
    </source>
</evidence>